<keyword evidence="5 7" id="KW-1133">Transmembrane helix</keyword>
<evidence type="ECO:0000256" key="4">
    <source>
        <dbReference type="ARBA" id="ARBA00022692"/>
    </source>
</evidence>
<keyword evidence="10" id="KW-1185">Reference proteome</keyword>
<dbReference type="InterPro" id="IPR036259">
    <property type="entry name" value="MFS_trans_sf"/>
</dbReference>
<evidence type="ECO:0000256" key="2">
    <source>
        <dbReference type="ARBA" id="ARBA00022448"/>
    </source>
</evidence>
<evidence type="ECO:0000313" key="9">
    <source>
        <dbReference type="EMBL" id="MDL5155761.1"/>
    </source>
</evidence>
<dbReference type="Proteomes" id="UP001231924">
    <property type="component" value="Unassembled WGS sequence"/>
</dbReference>
<sequence>MTAPATMFASLRVRNYRLFAAGQVVSLVGTWMQRVAQDWLVLNLSGGSPVALGVAAALQFGPTLLLSLAGGAIADRYDKRRILMGLQLGMGACALALGLLDVTGTATLGIVYVLCFLLGCFSAVDAPVRQSFAGEMVGPDSLTNAVALNSMTFNTARIVGPAVAGLMIAAVGTGWVFLVNCATFAAVLTGLALMRPAEMFPYERAGRARGAVRDGLREVRRRPDLILLLTVVFFVSTFGINFFMTLAITARLVFGRGAESYGLLTSALAVGCLLGTFVAARRVGRPRMRTVLIAGLFFGVAELFTGVMPTYLLTALLLIPTGLGQLVFTTAANSAVQLGVSESMRGRVMGLYILVLLGGTPLGGPVLGWMADAWGGRAPLVVGGALTVLTVLVAAGVLVWQARRSRVAAEPA</sequence>
<keyword evidence="2" id="KW-0813">Transport</keyword>
<dbReference type="InterPro" id="IPR010290">
    <property type="entry name" value="TM_effector"/>
</dbReference>
<keyword evidence="3" id="KW-1003">Cell membrane</keyword>
<organism evidence="9 10">
    <name type="scientific">Actinomycetospora termitidis</name>
    <dbReference type="NCBI Taxonomy" id="3053470"/>
    <lineage>
        <taxon>Bacteria</taxon>
        <taxon>Bacillati</taxon>
        <taxon>Actinomycetota</taxon>
        <taxon>Actinomycetes</taxon>
        <taxon>Pseudonocardiales</taxon>
        <taxon>Pseudonocardiaceae</taxon>
        <taxon>Actinomycetospora</taxon>
    </lineage>
</organism>
<evidence type="ECO:0000313" key="10">
    <source>
        <dbReference type="Proteomes" id="UP001231924"/>
    </source>
</evidence>
<feature type="transmembrane region" description="Helical" evidence="7">
    <location>
        <begin position="348"/>
        <end position="368"/>
    </location>
</feature>
<evidence type="ECO:0000256" key="5">
    <source>
        <dbReference type="ARBA" id="ARBA00022989"/>
    </source>
</evidence>
<dbReference type="Gene3D" id="1.20.1250.20">
    <property type="entry name" value="MFS general substrate transporter like domains"/>
    <property type="match status" value="1"/>
</dbReference>
<keyword evidence="6 7" id="KW-0472">Membrane</keyword>
<dbReference type="InterPro" id="IPR020846">
    <property type="entry name" value="MFS_dom"/>
</dbReference>
<evidence type="ECO:0000259" key="8">
    <source>
        <dbReference type="PROSITE" id="PS50850"/>
    </source>
</evidence>
<evidence type="ECO:0000256" key="7">
    <source>
        <dbReference type="SAM" id="Phobius"/>
    </source>
</evidence>
<dbReference type="RefSeq" id="WP_286051865.1">
    <property type="nucleotide sequence ID" value="NZ_JASVWF010000001.1"/>
</dbReference>
<dbReference type="SUPFAM" id="SSF103473">
    <property type="entry name" value="MFS general substrate transporter"/>
    <property type="match status" value="1"/>
</dbReference>
<dbReference type="EMBL" id="JASVWF010000001">
    <property type="protein sequence ID" value="MDL5155761.1"/>
    <property type="molecule type" value="Genomic_DNA"/>
</dbReference>
<dbReference type="PROSITE" id="PS50850">
    <property type="entry name" value="MFS"/>
    <property type="match status" value="1"/>
</dbReference>
<dbReference type="Pfam" id="PF05977">
    <property type="entry name" value="MFS_3"/>
    <property type="match status" value="1"/>
</dbReference>
<feature type="transmembrane region" description="Helical" evidence="7">
    <location>
        <begin position="225"/>
        <end position="248"/>
    </location>
</feature>
<feature type="domain" description="Major facilitator superfamily (MFS) profile" evidence="8">
    <location>
        <begin position="225"/>
        <end position="412"/>
    </location>
</feature>
<protein>
    <submittedName>
        <fullName evidence="9">MFS transporter</fullName>
    </submittedName>
</protein>
<keyword evidence="4 7" id="KW-0812">Transmembrane</keyword>
<feature type="transmembrane region" description="Helical" evidence="7">
    <location>
        <begin position="380"/>
        <end position="400"/>
    </location>
</feature>
<comment type="subcellular location">
    <subcellularLocation>
        <location evidence="1">Cell membrane</location>
        <topology evidence="1">Multi-pass membrane protein</topology>
    </subcellularLocation>
</comment>
<comment type="caution">
    <text evidence="9">The sequence shown here is derived from an EMBL/GenBank/DDBJ whole genome shotgun (WGS) entry which is preliminary data.</text>
</comment>
<evidence type="ECO:0000256" key="1">
    <source>
        <dbReference type="ARBA" id="ARBA00004651"/>
    </source>
</evidence>
<evidence type="ECO:0000256" key="3">
    <source>
        <dbReference type="ARBA" id="ARBA00022475"/>
    </source>
</evidence>
<evidence type="ECO:0000256" key="6">
    <source>
        <dbReference type="ARBA" id="ARBA00023136"/>
    </source>
</evidence>
<accession>A0ABT7M524</accession>
<reference evidence="9 10" key="1">
    <citation type="submission" date="2023-06" db="EMBL/GenBank/DDBJ databases">
        <title>Actinomycetospora Odt1-22.</title>
        <authorList>
            <person name="Supong K."/>
        </authorList>
    </citation>
    <scope>NUCLEOTIDE SEQUENCE [LARGE SCALE GENOMIC DNA]</scope>
    <source>
        <strain evidence="9 10">Odt1-22</strain>
    </source>
</reference>
<proteinExistence type="predicted"/>
<dbReference type="PANTHER" id="PTHR23513">
    <property type="entry name" value="INTEGRAL MEMBRANE EFFLUX PROTEIN-RELATED"/>
    <property type="match status" value="1"/>
</dbReference>
<feature type="transmembrane region" description="Helical" evidence="7">
    <location>
        <begin position="48"/>
        <end position="70"/>
    </location>
</feature>
<feature type="transmembrane region" description="Helical" evidence="7">
    <location>
        <begin position="291"/>
        <end position="311"/>
    </location>
</feature>
<gene>
    <name evidence="9" type="ORF">QRT03_07335</name>
</gene>
<feature type="transmembrane region" description="Helical" evidence="7">
    <location>
        <begin position="145"/>
        <end position="169"/>
    </location>
</feature>
<feature type="transmembrane region" description="Helical" evidence="7">
    <location>
        <begin position="317"/>
        <end position="336"/>
    </location>
</feature>
<dbReference type="CDD" id="cd06173">
    <property type="entry name" value="MFS_MefA_like"/>
    <property type="match status" value="1"/>
</dbReference>
<name>A0ABT7M524_9PSEU</name>
<feature type="transmembrane region" description="Helical" evidence="7">
    <location>
        <begin position="260"/>
        <end position="279"/>
    </location>
</feature>
<dbReference type="PANTHER" id="PTHR23513:SF11">
    <property type="entry name" value="STAPHYLOFERRIN A TRANSPORTER"/>
    <property type="match status" value="1"/>
</dbReference>